<keyword evidence="2" id="KW-0732">Signal</keyword>
<dbReference type="EMBL" id="ML004432">
    <property type="protein sequence ID" value="RKP32297.1"/>
    <property type="molecule type" value="Genomic_DNA"/>
</dbReference>
<evidence type="ECO:0000313" key="3">
    <source>
        <dbReference type="EMBL" id="RKP32297.1"/>
    </source>
</evidence>
<dbReference type="AlphaFoldDB" id="A0A4P9ZGR7"/>
<keyword evidence="4" id="KW-1185">Reference proteome</keyword>
<evidence type="ECO:0000256" key="1">
    <source>
        <dbReference type="SAM" id="MobiDB-lite"/>
    </source>
</evidence>
<evidence type="ECO:0000256" key="2">
    <source>
        <dbReference type="SAM" id="SignalP"/>
    </source>
</evidence>
<feature type="chain" id="PRO_5020276473" description="Extracellular membrane protein CFEM domain-containing protein" evidence="2">
    <location>
        <begin position="19"/>
        <end position="172"/>
    </location>
</feature>
<evidence type="ECO:0000313" key="4">
    <source>
        <dbReference type="Proteomes" id="UP000268321"/>
    </source>
</evidence>
<proteinExistence type="predicted"/>
<dbReference type="OrthoDB" id="4087523at2759"/>
<reference evidence="4" key="1">
    <citation type="journal article" date="2018" name="Nat. Microbiol.">
        <title>Leveraging single-cell genomics to expand the fungal tree of life.</title>
        <authorList>
            <person name="Ahrendt S.R."/>
            <person name="Quandt C.A."/>
            <person name="Ciobanu D."/>
            <person name="Clum A."/>
            <person name="Salamov A."/>
            <person name="Andreopoulos B."/>
            <person name="Cheng J.F."/>
            <person name="Woyke T."/>
            <person name="Pelin A."/>
            <person name="Henrissat B."/>
            <person name="Reynolds N.K."/>
            <person name="Benny G.L."/>
            <person name="Smith M.E."/>
            <person name="James T.Y."/>
            <person name="Grigoriev I.V."/>
        </authorList>
    </citation>
    <scope>NUCLEOTIDE SEQUENCE [LARGE SCALE GENOMIC DNA]</scope>
    <source>
        <strain evidence="4">Baker2002</strain>
    </source>
</reference>
<feature type="compositionally biased region" description="Basic residues" evidence="1">
    <location>
        <begin position="156"/>
        <end position="172"/>
    </location>
</feature>
<evidence type="ECO:0008006" key="5">
    <source>
        <dbReference type="Google" id="ProtNLM"/>
    </source>
</evidence>
<feature type="region of interest" description="Disordered" evidence="1">
    <location>
        <begin position="144"/>
        <end position="172"/>
    </location>
</feature>
<feature type="signal peptide" evidence="2">
    <location>
        <begin position="1"/>
        <end position="18"/>
    </location>
</feature>
<sequence>MKLHTIVALAISAGSAAAYTEIGTYKNPNPRPYNNCDAADLIRLSMCCNDVLSYLDDCKAGDLACECCALQSMDHGCYNLCPGNPSTNFLSVLLEDCVPLNDVNACNIPFKKVDGERESNYRHRNGDSAPHYASASFVSALRQHTEQEEKVATRPCSRRKAARRHAGRTHTL</sequence>
<gene>
    <name evidence="3" type="ORF">METBISCDRAFT_25813</name>
</gene>
<organism evidence="3 4">
    <name type="scientific">Metschnikowia bicuspidata</name>
    <dbReference type="NCBI Taxonomy" id="27322"/>
    <lineage>
        <taxon>Eukaryota</taxon>
        <taxon>Fungi</taxon>
        <taxon>Dikarya</taxon>
        <taxon>Ascomycota</taxon>
        <taxon>Saccharomycotina</taxon>
        <taxon>Pichiomycetes</taxon>
        <taxon>Metschnikowiaceae</taxon>
        <taxon>Metschnikowia</taxon>
    </lineage>
</organism>
<accession>A0A4P9ZGR7</accession>
<name>A0A4P9ZGR7_9ASCO</name>
<protein>
    <recommendedName>
        <fullName evidence="5">Extracellular membrane protein CFEM domain-containing protein</fullName>
    </recommendedName>
</protein>
<dbReference type="Proteomes" id="UP000268321">
    <property type="component" value="Unassembled WGS sequence"/>
</dbReference>